<feature type="binding site" evidence="11">
    <location>
        <position position="218"/>
    </location>
    <ligand>
        <name>Mg(2+)</name>
        <dbReference type="ChEBI" id="CHEBI:18420"/>
        <label>1</label>
    </ligand>
</feature>
<dbReference type="Proteomes" id="UP000249799">
    <property type="component" value="Chromosome"/>
</dbReference>
<evidence type="ECO:0000256" key="5">
    <source>
        <dbReference type="ARBA" id="ARBA00022598"/>
    </source>
</evidence>
<feature type="binding site" evidence="11">
    <location>
        <position position="138"/>
    </location>
    <ligand>
        <name>Mg(2+)</name>
        <dbReference type="ChEBI" id="CHEBI:18420"/>
        <label>1</label>
    </ligand>
</feature>
<feature type="binding site" evidence="9">
    <location>
        <position position="366"/>
    </location>
    <ligand>
        <name>L-glutamate</name>
        <dbReference type="ChEBI" id="CHEBI:29985"/>
    </ligand>
</feature>
<evidence type="ECO:0000256" key="12">
    <source>
        <dbReference type="PIRSR" id="PIRSR604809-50"/>
    </source>
</evidence>
<dbReference type="PROSITE" id="PS51986">
    <property type="entry name" value="GS_BETA_GRASP"/>
    <property type="match status" value="1"/>
</dbReference>
<dbReference type="GO" id="GO:0005524">
    <property type="term" value="F:ATP binding"/>
    <property type="evidence" value="ECO:0007669"/>
    <property type="project" value="UniProtKB-KW"/>
</dbReference>
<evidence type="ECO:0000256" key="10">
    <source>
        <dbReference type="PIRSR" id="PIRSR604809-2"/>
    </source>
</evidence>
<dbReference type="AlphaFoldDB" id="A0A2Z4FKK3"/>
<dbReference type="KEGG" id="bsed:DN745_07740"/>
<evidence type="ECO:0000256" key="11">
    <source>
        <dbReference type="PIRSR" id="PIRSR604809-3"/>
    </source>
</evidence>
<evidence type="ECO:0000313" key="16">
    <source>
        <dbReference type="Proteomes" id="UP000249799"/>
    </source>
</evidence>
<dbReference type="InterPro" id="IPR036651">
    <property type="entry name" value="Gln_synt_N_sf"/>
</dbReference>
<dbReference type="SUPFAM" id="SSF54368">
    <property type="entry name" value="Glutamine synthetase, N-terminal domain"/>
    <property type="match status" value="1"/>
</dbReference>
<dbReference type="NCBIfam" id="TIGR00653">
    <property type="entry name" value="GlnA"/>
    <property type="match status" value="1"/>
</dbReference>
<keyword evidence="11" id="KW-0479">Metal-binding</keyword>
<organism evidence="15 16">
    <name type="scientific">Bradymonas sediminis</name>
    <dbReference type="NCBI Taxonomy" id="1548548"/>
    <lineage>
        <taxon>Bacteria</taxon>
        <taxon>Deltaproteobacteria</taxon>
        <taxon>Bradymonadales</taxon>
        <taxon>Bradymonadaceae</taxon>
        <taxon>Bradymonas</taxon>
    </lineage>
</organism>
<dbReference type="GO" id="GO:0016020">
    <property type="term" value="C:membrane"/>
    <property type="evidence" value="ECO:0007669"/>
    <property type="project" value="TreeGrafter"/>
</dbReference>
<dbReference type="InterPro" id="IPR027303">
    <property type="entry name" value="Gln_synth_gly_rich_site"/>
</dbReference>
<dbReference type="GO" id="GO:0006542">
    <property type="term" value="P:glutamine biosynthetic process"/>
    <property type="evidence" value="ECO:0007669"/>
    <property type="project" value="InterPro"/>
</dbReference>
<feature type="binding site" evidence="11">
    <location>
        <position position="136"/>
    </location>
    <ligand>
        <name>Mg(2+)</name>
        <dbReference type="ChEBI" id="CHEBI:18420"/>
        <label>1</label>
    </ligand>
</feature>
<keyword evidence="12" id="KW-0597">Phosphoprotein</keyword>
<dbReference type="InterPro" id="IPR008147">
    <property type="entry name" value="Gln_synt_N"/>
</dbReference>
<dbReference type="SUPFAM" id="SSF55931">
    <property type="entry name" value="Glutamine synthetase/guanido kinase"/>
    <property type="match status" value="1"/>
</dbReference>
<dbReference type="GO" id="GO:0046872">
    <property type="term" value="F:metal ion binding"/>
    <property type="evidence" value="ECO:0007669"/>
    <property type="project" value="UniProtKB-KW"/>
</dbReference>
<evidence type="ECO:0000256" key="13">
    <source>
        <dbReference type="PROSITE-ProRule" id="PRU01330"/>
    </source>
</evidence>
<dbReference type="Gene3D" id="3.30.590.10">
    <property type="entry name" value="Glutamine synthetase/guanido kinase, catalytic domain"/>
    <property type="match status" value="1"/>
</dbReference>
<evidence type="ECO:0000256" key="1">
    <source>
        <dbReference type="ARBA" id="ARBA00004496"/>
    </source>
</evidence>
<dbReference type="Gene3D" id="3.10.20.70">
    <property type="entry name" value="Glutamine synthetase, N-terminal domain"/>
    <property type="match status" value="1"/>
</dbReference>
<dbReference type="PANTHER" id="PTHR43407">
    <property type="entry name" value="GLUTAMINE SYNTHETASE"/>
    <property type="match status" value="1"/>
</dbReference>
<dbReference type="PANTHER" id="PTHR43407:SF1">
    <property type="entry name" value="LENGSIN"/>
    <property type="match status" value="1"/>
</dbReference>
<keyword evidence="6 10" id="KW-0547">Nucleotide-binding</keyword>
<dbReference type="OrthoDB" id="9807095at2"/>
<dbReference type="GO" id="GO:0005737">
    <property type="term" value="C:cytoplasm"/>
    <property type="evidence" value="ECO:0007669"/>
    <property type="project" value="UniProtKB-SubCell"/>
</dbReference>
<dbReference type="InterPro" id="IPR008146">
    <property type="entry name" value="Gln_synth_cat_dom"/>
</dbReference>
<evidence type="ECO:0000256" key="2">
    <source>
        <dbReference type="ARBA" id="ARBA00009897"/>
    </source>
</evidence>
<dbReference type="GO" id="GO:0019740">
    <property type="term" value="P:nitrogen utilization"/>
    <property type="evidence" value="ECO:0007669"/>
    <property type="project" value="TreeGrafter"/>
</dbReference>
<gene>
    <name evidence="15" type="primary">glnA</name>
    <name evidence="15" type="ORF">DN745_07740</name>
</gene>
<keyword evidence="7 10" id="KW-0067">ATP-binding</keyword>
<proteinExistence type="inferred from homology"/>
<feature type="binding site" evidence="9">
    <location>
        <begin position="270"/>
        <end position="271"/>
    </location>
    <ligand>
        <name>L-glutamate</name>
        <dbReference type="ChEBI" id="CHEBI:29985"/>
    </ligand>
</feature>
<reference evidence="15 16" key="1">
    <citation type="submission" date="2018-06" db="EMBL/GenBank/DDBJ databases">
        <title>Lujinxingia sediminis gen. nov. sp. nov., a new facultative anaerobic member of the class Deltaproteobacteria, and proposal of Lujinxingaceae fam. nov.</title>
        <authorList>
            <person name="Guo L.-Y."/>
            <person name="Li C.-M."/>
            <person name="Wang S."/>
            <person name="Du Z.-J."/>
        </authorList>
    </citation>
    <scope>NUCLEOTIDE SEQUENCE [LARGE SCALE GENOMIC DNA]</scope>
    <source>
        <strain evidence="15 16">FA350</strain>
    </source>
</reference>
<feature type="binding site" evidence="9">
    <location>
        <position position="333"/>
    </location>
    <ligand>
        <name>L-glutamate</name>
        <dbReference type="ChEBI" id="CHEBI:29985"/>
    </ligand>
</feature>
<evidence type="ECO:0000256" key="14">
    <source>
        <dbReference type="RuleBase" id="RU000384"/>
    </source>
</evidence>
<feature type="binding site" evidence="10">
    <location>
        <position position="345"/>
    </location>
    <ligand>
        <name>ATP</name>
        <dbReference type="ChEBI" id="CHEBI:30616"/>
    </ligand>
</feature>
<dbReference type="PROSITE" id="PS51987">
    <property type="entry name" value="GS_CATALYTIC"/>
    <property type="match status" value="1"/>
</dbReference>
<dbReference type="SMART" id="SM01230">
    <property type="entry name" value="Gln-synt_C"/>
    <property type="match status" value="1"/>
</dbReference>
<dbReference type="RefSeq" id="WP_111333570.1">
    <property type="nucleotide sequence ID" value="NZ_CP030032.1"/>
</dbReference>
<evidence type="ECO:0000256" key="7">
    <source>
        <dbReference type="ARBA" id="ARBA00022840"/>
    </source>
</evidence>
<feature type="binding site" evidence="11">
    <location>
        <position position="275"/>
    </location>
    <ligand>
        <name>Mg(2+)</name>
        <dbReference type="ChEBI" id="CHEBI:18420"/>
        <label>1</label>
    </ligand>
</feature>
<protein>
    <recommendedName>
        <fullName evidence="3">Glutamine synthetase</fullName>
    </recommendedName>
    <alternativeName>
        <fullName evidence="8">Glutamate--ammonia ligase</fullName>
    </alternativeName>
</protein>
<dbReference type="InterPro" id="IPR014746">
    <property type="entry name" value="Gln_synth/guanido_kin_cat_dom"/>
</dbReference>
<dbReference type="GO" id="GO:0004356">
    <property type="term" value="F:glutamine synthetase activity"/>
    <property type="evidence" value="ECO:0007669"/>
    <property type="project" value="InterPro"/>
</dbReference>
<name>A0A2Z4FKK3_9DELT</name>
<keyword evidence="5 15" id="KW-0436">Ligase</keyword>
<keyword evidence="16" id="KW-1185">Reference proteome</keyword>
<keyword evidence="11" id="KW-0460">Magnesium</keyword>
<comment type="cofactor">
    <cofactor evidence="11">
        <name>Mg(2+)</name>
        <dbReference type="ChEBI" id="CHEBI:18420"/>
    </cofactor>
    <text evidence="11">Binds 2 Mg(2+) ions per subunit.</text>
</comment>
<comment type="similarity">
    <text evidence="2 13 14">Belongs to the glutamine synthetase family.</text>
</comment>
<dbReference type="FunFam" id="3.30.590.10:FF:000001">
    <property type="entry name" value="Glutamine synthetase"/>
    <property type="match status" value="1"/>
</dbReference>
<evidence type="ECO:0000256" key="9">
    <source>
        <dbReference type="PIRSR" id="PIRSR604809-1"/>
    </source>
</evidence>
<evidence type="ECO:0000256" key="6">
    <source>
        <dbReference type="ARBA" id="ARBA00022741"/>
    </source>
</evidence>
<accession>A0A2Z4FKK3</accession>
<keyword evidence="4" id="KW-0963">Cytoplasm</keyword>
<dbReference type="EMBL" id="CP030032">
    <property type="protein sequence ID" value="AWV89238.1"/>
    <property type="molecule type" value="Genomic_DNA"/>
</dbReference>
<feature type="binding site" evidence="9">
    <location>
        <position position="345"/>
    </location>
    <ligand>
        <name>L-glutamate</name>
        <dbReference type="ChEBI" id="CHEBI:29985"/>
    </ligand>
</feature>
<evidence type="ECO:0000256" key="3">
    <source>
        <dbReference type="ARBA" id="ARBA00021364"/>
    </source>
</evidence>
<dbReference type="Pfam" id="PF00120">
    <property type="entry name" value="Gln-synt_C"/>
    <property type="match status" value="1"/>
</dbReference>
<evidence type="ECO:0000313" key="15">
    <source>
        <dbReference type="EMBL" id="AWV89238.1"/>
    </source>
</evidence>
<dbReference type="InterPro" id="IPR004809">
    <property type="entry name" value="Gln_synth_I"/>
</dbReference>
<feature type="binding site" evidence="9">
    <location>
        <position position="327"/>
    </location>
    <ligand>
        <name>L-glutamate</name>
        <dbReference type="ChEBI" id="CHEBI:29985"/>
    </ligand>
</feature>
<evidence type="ECO:0000256" key="8">
    <source>
        <dbReference type="ARBA" id="ARBA00030668"/>
    </source>
</evidence>
<comment type="subcellular location">
    <subcellularLocation>
        <location evidence="1">Cytoplasm</location>
    </subcellularLocation>
</comment>
<sequence>MSANSVTSIKEAIKFAEANDAKMIDLKFLDFPGTWQHLTIPAHRLDEELFEQGMGIDGSSMRGWQSIAASDMQVRPDPTTARMDPITKLPTLSFICNVFDPITDQPYSRDPRYIAQKAENHLKETGIADTAFVGPEAEFFIFDDVRYDVTPYSSFYAVDSQEGAWNTGRNEGPNLGYKLGYKRGYFPVPPYDSLSDLRGEMAMTLEKAGIVVDVHHHEVATAGQSEIGIKYNSLLKSADDLQWFKYIIKNVARRHQKTVTFMPKPIHGDNGSGMHTHFSLWKGGKPLFPGERYAGLSDTALHFIAGILDHAPSLLAFTNPTTNSFKRLVPGYEAPIKLAYSSRNRSSAVRIPMVQSSPASKRIEFRTPDPSSNGYLAFAAILMAGLDGIERQLDPGDPVDKNIYNLPPVEADKIPSAPASLEEALACLVEDHDYLLRGDVFTEDVIESWINYKFENEIEPTRLRPTPLEYKLYFDI</sequence>
<feature type="binding site" evidence="10">
    <location>
        <begin position="277"/>
        <end position="279"/>
    </location>
    <ligand>
        <name>ATP</name>
        <dbReference type="ChEBI" id="CHEBI:30616"/>
    </ligand>
</feature>
<dbReference type="PROSITE" id="PS00181">
    <property type="entry name" value="GLNA_ATP"/>
    <property type="match status" value="1"/>
</dbReference>
<feature type="modified residue" description="O-AMP-tyrosine" evidence="12">
    <location>
        <position position="404"/>
    </location>
</feature>
<feature type="binding site" evidence="10">
    <location>
        <position position="213"/>
    </location>
    <ligand>
        <name>ATP</name>
        <dbReference type="ChEBI" id="CHEBI:30616"/>
    </ligand>
</feature>
<feature type="binding site" evidence="11">
    <location>
        <position position="226"/>
    </location>
    <ligand>
        <name>Mg(2+)</name>
        <dbReference type="ChEBI" id="CHEBI:18420"/>
        <label>1</label>
    </ligand>
</feature>
<dbReference type="Pfam" id="PF03951">
    <property type="entry name" value="Gln-synt_N"/>
    <property type="match status" value="1"/>
</dbReference>
<feature type="binding site" evidence="11">
    <location>
        <position position="364"/>
    </location>
    <ligand>
        <name>Mg(2+)</name>
        <dbReference type="ChEBI" id="CHEBI:18420"/>
        <label>1</label>
    </ligand>
</feature>
<evidence type="ECO:0000256" key="4">
    <source>
        <dbReference type="ARBA" id="ARBA00022490"/>
    </source>
</evidence>